<dbReference type="AlphaFoldDB" id="A0A6S9SP21"/>
<name>A0A6S9SP21_CHRCT</name>
<dbReference type="EMBL" id="HBIZ01013011">
    <property type="protein sequence ID" value="CAE0755291.1"/>
    <property type="molecule type" value="Transcribed_RNA"/>
</dbReference>
<dbReference type="EMBL" id="HBIZ01013008">
    <property type="protein sequence ID" value="CAE0755288.1"/>
    <property type="molecule type" value="Transcribed_RNA"/>
</dbReference>
<protein>
    <submittedName>
        <fullName evidence="2">Uncharacterized protein</fullName>
    </submittedName>
</protein>
<proteinExistence type="predicted"/>
<organism evidence="2">
    <name type="scientific">Chrysotila carterae</name>
    <name type="common">Marine alga</name>
    <name type="synonym">Syracosphaera carterae</name>
    <dbReference type="NCBI Taxonomy" id="13221"/>
    <lineage>
        <taxon>Eukaryota</taxon>
        <taxon>Haptista</taxon>
        <taxon>Haptophyta</taxon>
        <taxon>Prymnesiophyceae</taxon>
        <taxon>Isochrysidales</taxon>
        <taxon>Isochrysidaceae</taxon>
        <taxon>Chrysotila</taxon>
    </lineage>
</organism>
<dbReference type="EMBL" id="HBIZ01013006">
    <property type="protein sequence ID" value="CAE0755286.1"/>
    <property type="molecule type" value="Transcribed_RNA"/>
</dbReference>
<evidence type="ECO:0000313" key="2">
    <source>
        <dbReference type="EMBL" id="CAE0755286.1"/>
    </source>
</evidence>
<gene>
    <name evidence="2" type="ORF">PCAR00345_LOCUS7873</name>
    <name evidence="3" type="ORF">PCAR00345_LOCUS7875</name>
    <name evidence="4" type="ORF">PCAR00345_LOCUS7878</name>
</gene>
<reference evidence="2" key="1">
    <citation type="submission" date="2021-01" db="EMBL/GenBank/DDBJ databases">
        <authorList>
            <person name="Corre E."/>
            <person name="Pelletier E."/>
            <person name="Niang G."/>
            <person name="Scheremetjew M."/>
            <person name="Finn R."/>
            <person name="Kale V."/>
            <person name="Holt S."/>
            <person name="Cochrane G."/>
            <person name="Meng A."/>
            <person name="Brown T."/>
            <person name="Cohen L."/>
        </authorList>
    </citation>
    <scope>NUCLEOTIDE SEQUENCE</scope>
    <source>
        <strain evidence="2">CCMP645</strain>
    </source>
</reference>
<evidence type="ECO:0000313" key="4">
    <source>
        <dbReference type="EMBL" id="CAE0755291.1"/>
    </source>
</evidence>
<accession>A0A6S9SP21</accession>
<feature type="region of interest" description="Disordered" evidence="1">
    <location>
        <begin position="43"/>
        <end position="62"/>
    </location>
</feature>
<evidence type="ECO:0000313" key="3">
    <source>
        <dbReference type="EMBL" id="CAE0755288.1"/>
    </source>
</evidence>
<sequence length="99" mass="10625">MQKTVCLRLRGGPCSPLSGGGSAELEAAALLLPATPSPLRLVRSEVSSSDESEEESSSLSPETAVLSMPFRSLRLLLFCGLPFFFLRDVSFRGFACVMI</sequence>
<evidence type="ECO:0000256" key="1">
    <source>
        <dbReference type="SAM" id="MobiDB-lite"/>
    </source>
</evidence>